<protein>
    <recommendedName>
        <fullName evidence="12">Coatomer subunit zeta</fullName>
    </recommendedName>
</protein>
<comment type="subunit">
    <text evidence="3 12">Oligomeric complex that consists of at least the alpha, beta, beta', gamma, delta, epsilon and zeta subunits.</text>
</comment>
<dbReference type="Proteomes" id="UP000001876">
    <property type="component" value="Unassembled WGS sequence"/>
</dbReference>
<dbReference type="PANTHER" id="PTHR11043">
    <property type="entry name" value="ZETA-COAT PROTEIN"/>
    <property type="match status" value="1"/>
</dbReference>
<keyword evidence="10 12" id="KW-0968">Cytoplasmic vesicle</keyword>
<evidence type="ECO:0000256" key="2">
    <source>
        <dbReference type="ARBA" id="ARBA00006972"/>
    </source>
</evidence>
<dbReference type="InterPro" id="IPR039652">
    <property type="entry name" value="Coatomer_zeta"/>
</dbReference>
<evidence type="ECO:0000256" key="9">
    <source>
        <dbReference type="ARBA" id="ARBA00023136"/>
    </source>
</evidence>
<keyword evidence="5 12" id="KW-0963">Cytoplasm</keyword>
<dbReference type="GO" id="GO:0006890">
    <property type="term" value="P:retrograde vesicle-mediated transport, Golgi to endoplasmic reticulum"/>
    <property type="evidence" value="ECO:0007669"/>
    <property type="project" value="UniProtKB-UniRule"/>
</dbReference>
<dbReference type="eggNOG" id="KOG3343">
    <property type="taxonomic scope" value="Eukaryota"/>
</dbReference>
<dbReference type="FunFam" id="3.30.450.60:FF:000014">
    <property type="entry name" value="Coatomer subunit zeta-2"/>
    <property type="match status" value="1"/>
</dbReference>
<comment type="similarity">
    <text evidence="2 12">Belongs to the adaptor complexes small subunit family.</text>
</comment>
<evidence type="ECO:0000256" key="3">
    <source>
        <dbReference type="ARBA" id="ARBA00011775"/>
    </source>
</evidence>
<name>C1MW32_MICPC</name>
<evidence type="ECO:0000259" key="13">
    <source>
        <dbReference type="Pfam" id="PF01217"/>
    </source>
</evidence>
<dbReference type="STRING" id="564608.C1MW32"/>
<accession>C1MW32</accession>
<dbReference type="GO" id="GO:0030126">
    <property type="term" value="C:COPI vesicle coat"/>
    <property type="evidence" value="ECO:0007669"/>
    <property type="project" value="UniProtKB-UniRule"/>
</dbReference>
<keyword evidence="9 12" id="KW-0472">Membrane</keyword>
<dbReference type="GO" id="GO:0006886">
    <property type="term" value="P:intracellular protein transport"/>
    <property type="evidence" value="ECO:0007669"/>
    <property type="project" value="TreeGrafter"/>
</dbReference>
<evidence type="ECO:0000313" key="15">
    <source>
        <dbReference type="Proteomes" id="UP000001876"/>
    </source>
</evidence>
<keyword evidence="7 12" id="KW-0653">Protein transport</keyword>
<dbReference type="OrthoDB" id="10249988at2759"/>
<reference evidence="14 15" key="1">
    <citation type="journal article" date="2009" name="Science">
        <title>Green evolution and dynamic adaptations revealed by genomes of the marine picoeukaryotes Micromonas.</title>
        <authorList>
            <person name="Worden A.Z."/>
            <person name="Lee J.H."/>
            <person name="Mock T."/>
            <person name="Rouze P."/>
            <person name="Simmons M.P."/>
            <person name="Aerts A.L."/>
            <person name="Allen A.E."/>
            <person name="Cuvelier M.L."/>
            <person name="Derelle E."/>
            <person name="Everett M.V."/>
            <person name="Foulon E."/>
            <person name="Grimwood J."/>
            <person name="Gundlach H."/>
            <person name="Henrissat B."/>
            <person name="Napoli C."/>
            <person name="McDonald S.M."/>
            <person name="Parker M.S."/>
            <person name="Rombauts S."/>
            <person name="Salamov A."/>
            <person name="Von Dassow P."/>
            <person name="Badger J.H."/>
            <person name="Coutinho P.M."/>
            <person name="Demir E."/>
            <person name="Dubchak I."/>
            <person name="Gentemann C."/>
            <person name="Eikrem W."/>
            <person name="Gready J.E."/>
            <person name="John U."/>
            <person name="Lanier W."/>
            <person name="Lindquist E.A."/>
            <person name="Lucas S."/>
            <person name="Mayer K.F."/>
            <person name="Moreau H."/>
            <person name="Not F."/>
            <person name="Otillar R."/>
            <person name="Panaud O."/>
            <person name="Pangilinan J."/>
            <person name="Paulsen I."/>
            <person name="Piegu B."/>
            <person name="Poliakov A."/>
            <person name="Robbens S."/>
            <person name="Schmutz J."/>
            <person name="Toulza E."/>
            <person name="Wyss T."/>
            <person name="Zelensky A."/>
            <person name="Zhou K."/>
            <person name="Armbrust E.V."/>
            <person name="Bhattacharya D."/>
            <person name="Goodenough U.W."/>
            <person name="Van de Peer Y."/>
            <person name="Grigoriev I.V."/>
        </authorList>
    </citation>
    <scope>NUCLEOTIDE SEQUENCE [LARGE SCALE GENOMIC DNA]</scope>
    <source>
        <strain evidence="14 15">CCMP1545</strain>
    </source>
</reference>
<feature type="domain" description="AP complex mu/sigma subunit" evidence="13">
    <location>
        <begin position="12"/>
        <end position="151"/>
    </location>
</feature>
<evidence type="ECO:0000256" key="6">
    <source>
        <dbReference type="ARBA" id="ARBA00022892"/>
    </source>
</evidence>
<dbReference type="Pfam" id="PF01217">
    <property type="entry name" value="Clat_adaptor_s"/>
    <property type="match status" value="1"/>
</dbReference>
<comment type="subcellular location">
    <subcellularLocation>
        <location evidence="12">Cytoplasm</location>
    </subcellularLocation>
    <subcellularLocation>
        <location evidence="1 12">Golgi apparatus membrane</location>
        <topology evidence="1 12">Peripheral membrane protein</topology>
        <orientation evidence="1 12">Cytoplasmic side</orientation>
    </subcellularLocation>
    <subcellularLocation>
        <location evidence="12">Cytoplasmic vesicle</location>
        <location evidence="12">COPI-coated vesicle membrane</location>
        <topology evidence="12">Peripheral membrane protein</topology>
        <orientation evidence="12">Cytoplasmic side</orientation>
    </subcellularLocation>
</comment>
<organism evidence="15">
    <name type="scientific">Micromonas pusilla (strain CCMP1545)</name>
    <name type="common">Picoplanktonic green alga</name>
    <dbReference type="NCBI Taxonomy" id="564608"/>
    <lineage>
        <taxon>Eukaryota</taxon>
        <taxon>Viridiplantae</taxon>
        <taxon>Chlorophyta</taxon>
        <taxon>Mamiellophyceae</taxon>
        <taxon>Mamiellales</taxon>
        <taxon>Mamiellaceae</taxon>
        <taxon>Micromonas</taxon>
    </lineage>
</organism>
<dbReference type="RefSeq" id="XP_003060145.1">
    <property type="nucleotide sequence ID" value="XM_003060099.1"/>
</dbReference>
<dbReference type="InterPro" id="IPR022775">
    <property type="entry name" value="AP_mu_sigma_su"/>
</dbReference>
<dbReference type="KEGG" id="mpp:MICPUCDRAFT_34336"/>
<evidence type="ECO:0000256" key="4">
    <source>
        <dbReference type="ARBA" id="ARBA00022448"/>
    </source>
</evidence>
<evidence type="ECO:0000256" key="5">
    <source>
        <dbReference type="ARBA" id="ARBA00022490"/>
    </source>
</evidence>
<keyword evidence="6 12" id="KW-0931">ER-Golgi transport</keyword>
<dbReference type="PANTHER" id="PTHR11043:SF0">
    <property type="entry name" value="COATOMER SUBUNIT ZETA"/>
    <property type="match status" value="1"/>
</dbReference>
<gene>
    <name evidence="14" type="ORF">MICPUCDRAFT_34336</name>
</gene>
<keyword evidence="4 12" id="KW-0813">Transport</keyword>
<dbReference type="CDD" id="cd14829">
    <property type="entry name" value="Zeta-COP"/>
    <property type="match status" value="1"/>
</dbReference>
<dbReference type="InterPro" id="IPR011012">
    <property type="entry name" value="Longin-like_dom_sf"/>
</dbReference>
<evidence type="ECO:0000256" key="10">
    <source>
        <dbReference type="ARBA" id="ARBA00023329"/>
    </source>
</evidence>
<evidence type="ECO:0000256" key="7">
    <source>
        <dbReference type="ARBA" id="ARBA00022927"/>
    </source>
</evidence>
<dbReference type="AlphaFoldDB" id="C1MW32"/>
<dbReference type="Gene3D" id="3.30.450.60">
    <property type="match status" value="1"/>
</dbReference>
<dbReference type="GeneID" id="9685583"/>
<keyword evidence="15" id="KW-1185">Reference proteome</keyword>
<dbReference type="GO" id="GO:0006891">
    <property type="term" value="P:intra-Golgi vesicle-mediated transport"/>
    <property type="evidence" value="ECO:0007669"/>
    <property type="project" value="TreeGrafter"/>
</dbReference>
<evidence type="ECO:0000256" key="12">
    <source>
        <dbReference type="RuleBase" id="RU366053"/>
    </source>
</evidence>
<evidence type="ECO:0000256" key="11">
    <source>
        <dbReference type="ARBA" id="ARBA00045555"/>
    </source>
</evidence>
<evidence type="ECO:0000313" key="14">
    <source>
        <dbReference type="EMBL" id="EEH56097.1"/>
    </source>
</evidence>
<evidence type="ECO:0000256" key="8">
    <source>
        <dbReference type="ARBA" id="ARBA00023034"/>
    </source>
</evidence>
<dbReference type="GO" id="GO:0000139">
    <property type="term" value="C:Golgi membrane"/>
    <property type="evidence" value="ECO:0007669"/>
    <property type="project" value="UniProtKB-SubCell"/>
</dbReference>
<dbReference type="SUPFAM" id="SSF64356">
    <property type="entry name" value="SNARE-like"/>
    <property type="match status" value="1"/>
</dbReference>
<evidence type="ECO:0000256" key="1">
    <source>
        <dbReference type="ARBA" id="ARBA00004255"/>
    </source>
</evidence>
<dbReference type="OMA" id="NELMLHS"/>
<proteinExistence type="inferred from homology"/>
<dbReference type="EMBL" id="GG663741">
    <property type="protein sequence ID" value="EEH56097.1"/>
    <property type="molecule type" value="Genomic_DNA"/>
</dbReference>
<sequence length="182" mass="20291">MGISLEMPRMLNVLLLDADGKRVSTKYYDPKMTSLEKQLAYEKMVFSKTRANNARGDAEMALFGEHLVCYKFAADLHFYVTACDEENELIIAMVLNAFFDAVSLLLRGVVEKRTALENLDLVMLTIDELVDGGIIMETDPNVIANRVSMRGAEGEGAPPLAEQTLSQALNMAKEQITRNLLR</sequence>
<comment type="function">
    <text evidence="11">The coatomer is a cytosolic protein complex that binds to dilysine motifs and reversibly associates with Golgi non-clathrin-coated vesicles, which further mediate biosynthetic protein transport from the ER, via the Golgi up to the trans Golgi network. Coatomer complex is required for budding from Golgi membranes, and is essential for the retrograde Golgi-to-ER transport of dilysine-tagged proteins. The zeta subunit may be involved in regulating the coat assembly and, hence, the rate of biosynthetic protein transport due to its association-dissociation properties with the coatomer complex.</text>
</comment>
<keyword evidence="8 12" id="KW-0333">Golgi apparatus</keyword>